<dbReference type="EMBL" id="AJWZ01006368">
    <property type="protein sequence ID" value="EKC59983.1"/>
    <property type="molecule type" value="Genomic_DNA"/>
</dbReference>
<dbReference type="AlphaFoldDB" id="K1SQX7"/>
<name>K1SQX7_9ZZZZ</name>
<dbReference type="InterPro" id="IPR013783">
    <property type="entry name" value="Ig-like_fold"/>
</dbReference>
<sequence>IKELKGFRKIHLNVGESKTVAFQITDDALGFYDNEMNYMVEPGDFVFMVGGSSDDVQQITYNLKE</sequence>
<feature type="domain" description="Fibronectin type III-like" evidence="1">
    <location>
        <begin position="1"/>
        <end position="53"/>
    </location>
</feature>
<feature type="non-terminal residue" evidence="2">
    <location>
        <position position="1"/>
    </location>
</feature>
<reference evidence="2" key="1">
    <citation type="journal article" date="2013" name="Environ. Microbiol.">
        <title>Microbiota from the distal guts of lean and obese adolescents exhibit partial functional redundancy besides clear differences in community structure.</title>
        <authorList>
            <person name="Ferrer M."/>
            <person name="Ruiz A."/>
            <person name="Lanza F."/>
            <person name="Haange S.B."/>
            <person name="Oberbach A."/>
            <person name="Till H."/>
            <person name="Bargiela R."/>
            <person name="Campoy C."/>
            <person name="Segura M.T."/>
            <person name="Richter M."/>
            <person name="von Bergen M."/>
            <person name="Seifert J."/>
            <person name="Suarez A."/>
        </authorList>
    </citation>
    <scope>NUCLEOTIDE SEQUENCE</scope>
</reference>
<comment type="caution">
    <text evidence="2">The sequence shown here is derived from an EMBL/GenBank/DDBJ whole genome shotgun (WGS) entry which is preliminary data.</text>
</comment>
<evidence type="ECO:0000313" key="2">
    <source>
        <dbReference type="EMBL" id="EKC59983.1"/>
    </source>
</evidence>
<protein>
    <submittedName>
        <fullName evidence="2">Periplasmic beta-glucosidase</fullName>
    </submittedName>
</protein>
<dbReference type="Pfam" id="PF14310">
    <property type="entry name" value="Fn3-like"/>
    <property type="match status" value="1"/>
</dbReference>
<proteinExistence type="predicted"/>
<accession>K1SQX7</accession>
<organism evidence="2">
    <name type="scientific">human gut metagenome</name>
    <dbReference type="NCBI Taxonomy" id="408170"/>
    <lineage>
        <taxon>unclassified sequences</taxon>
        <taxon>metagenomes</taxon>
        <taxon>organismal metagenomes</taxon>
    </lineage>
</organism>
<dbReference type="SMART" id="SM01217">
    <property type="entry name" value="Fn3_like"/>
    <property type="match status" value="1"/>
</dbReference>
<dbReference type="Gene3D" id="2.60.40.10">
    <property type="entry name" value="Immunoglobulins"/>
    <property type="match status" value="1"/>
</dbReference>
<gene>
    <name evidence="2" type="ORF">OBE_09200</name>
</gene>
<evidence type="ECO:0000259" key="1">
    <source>
        <dbReference type="SMART" id="SM01217"/>
    </source>
</evidence>
<dbReference type="InterPro" id="IPR026891">
    <property type="entry name" value="Fn3-like"/>
</dbReference>